<evidence type="ECO:0000313" key="2">
    <source>
        <dbReference type="EMBL" id="KAF2239775.1"/>
    </source>
</evidence>
<dbReference type="Pfam" id="PF03061">
    <property type="entry name" value="4HBT"/>
    <property type="match status" value="1"/>
</dbReference>
<dbReference type="Gene3D" id="3.10.129.10">
    <property type="entry name" value="Hotdog Thioesterase"/>
    <property type="match status" value="1"/>
</dbReference>
<keyword evidence="3" id="KW-1185">Reference proteome</keyword>
<accession>A0A6A6HNU5</accession>
<dbReference type="EMBL" id="ML991772">
    <property type="protein sequence ID" value="KAF2239775.1"/>
    <property type="molecule type" value="Genomic_DNA"/>
</dbReference>
<dbReference type="InterPro" id="IPR006683">
    <property type="entry name" value="Thioestr_dom"/>
</dbReference>
<sequence>MTFEADLQHLQTIAWCRRLIEDPNMTVFPFTSRNLKLDSEDTFFNKTLNTEDTIKHAVCLHRKATPGAQYVEEVLSLMTLGGLLNGQPHIIHGGMLATILDEVSGFLFVVNKDLGKAPGRGYSVTAYLNVSFLKAVASQQTILVAARLTNVTGKKRFVDCEIRDGDGNVLAKSEALFVATREAKL</sequence>
<name>A0A6A6HNU5_VIRVR</name>
<dbReference type="CDD" id="cd03443">
    <property type="entry name" value="PaaI_thioesterase"/>
    <property type="match status" value="1"/>
</dbReference>
<reference evidence="2" key="1">
    <citation type="journal article" date="2020" name="Stud. Mycol.">
        <title>101 Dothideomycetes genomes: a test case for predicting lifestyles and emergence of pathogens.</title>
        <authorList>
            <person name="Haridas S."/>
            <person name="Albert R."/>
            <person name="Binder M."/>
            <person name="Bloem J."/>
            <person name="Labutti K."/>
            <person name="Salamov A."/>
            <person name="Andreopoulos B."/>
            <person name="Baker S."/>
            <person name="Barry K."/>
            <person name="Bills G."/>
            <person name="Bluhm B."/>
            <person name="Cannon C."/>
            <person name="Castanera R."/>
            <person name="Culley D."/>
            <person name="Daum C."/>
            <person name="Ezra D."/>
            <person name="Gonzalez J."/>
            <person name="Henrissat B."/>
            <person name="Kuo A."/>
            <person name="Liang C."/>
            <person name="Lipzen A."/>
            <person name="Lutzoni F."/>
            <person name="Magnuson J."/>
            <person name="Mondo S."/>
            <person name="Nolan M."/>
            <person name="Ohm R."/>
            <person name="Pangilinan J."/>
            <person name="Park H.-J."/>
            <person name="Ramirez L."/>
            <person name="Alfaro M."/>
            <person name="Sun H."/>
            <person name="Tritt A."/>
            <person name="Yoshinaga Y."/>
            <person name="Zwiers L.-H."/>
            <person name="Turgeon B."/>
            <person name="Goodwin S."/>
            <person name="Spatafora J."/>
            <person name="Crous P."/>
            <person name="Grigoriev I."/>
        </authorList>
    </citation>
    <scope>NUCLEOTIDE SEQUENCE</scope>
    <source>
        <strain evidence="2">Tuck. ex Michener</strain>
    </source>
</reference>
<dbReference type="PANTHER" id="PTHR47260">
    <property type="entry name" value="UPF0644 PROTEIN PB2B4.06"/>
    <property type="match status" value="1"/>
</dbReference>
<dbReference type="OrthoDB" id="506431at2759"/>
<dbReference type="InterPro" id="IPR052061">
    <property type="entry name" value="PTE-AB_protein"/>
</dbReference>
<organism evidence="2 3">
    <name type="scientific">Viridothelium virens</name>
    <name type="common">Speckled blister lichen</name>
    <name type="synonym">Trypethelium virens</name>
    <dbReference type="NCBI Taxonomy" id="1048519"/>
    <lineage>
        <taxon>Eukaryota</taxon>
        <taxon>Fungi</taxon>
        <taxon>Dikarya</taxon>
        <taxon>Ascomycota</taxon>
        <taxon>Pezizomycotina</taxon>
        <taxon>Dothideomycetes</taxon>
        <taxon>Dothideomycetes incertae sedis</taxon>
        <taxon>Trypetheliales</taxon>
        <taxon>Trypetheliaceae</taxon>
        <taxon>Viridothelium</taxon>
    </lineage>
</organism>
<dbReference type="Proteomes" id="UP000800092">
    <property type="component" value="Unassembled WGS sequence"/>
</dbReference>
<evidence type="ECO:0000313" key="3">
    <source>
        <dbReference type="Proteomes" id="UP000800092"/>
    </source>
</evidence>
<evidence type="ECO:0000259" key="1">
    <source>
        <dbReference type="Pfam" id="PF03061"/>
    </source>
</evidence>
<gene>
    <name evidence="2" type="ORF">EV356DRAFT_110858</name>
</gene>
<proteinExistence type="predicted"/>
<feature type="domain" description="Thioesterase" evidence="1">
    <location>
        <begin position="90"/>
        <end position="170"/>
    </location>
</feature>
<dbReference type="PANTHER" id="PTHR47260:SF6">
    <property type="entry name" value="THIOESTERASE DOMAIN-CONTAINING PROTEIN"/>
    <property type="match status" value="1"/>
</dbReference>
<dbReference type="InterPro" id="IPR029069">
    <property type="entry name" value="HotDog_dom_sf"/>
</dbReference>
<protein>
    <submittedName>
        <fullName evidence="2">Thioesterase superfamily protein</fullName>
    </submittedName>
</protein>
<dbReference type="AlphaFoldDB" id="A0A6A6HNU5"/>
<dbReference type="SUPFAM" id="SSF54637">
    <property type="entry name" value="Thioesterase/thiol ester dehydrase-isomerase"/>
    <property type="match status" value="1"/>
</dbReference>